<organism evidence="3">
    <name type="scientific">Turritis glabra</name>
    <name type="common">Tower mustard</name>
    <name type="synonym">Arabis glabra</name>
    <dbReference type="NCBI Taxonomy" id="63678"/>
    <lineage>
        <taxon>Eukaryota</taxon>
        <taxon>Viridiplantae</taxon>
        <taxon>Streptophyta</taxon>
        <taxon>Embryophyta</taxon>
        <taxon>Tracheophyta</taxon>
        <taxon>Spermatophyta</taxon>
        <taxon>Magnoliopsida</taxon>
        <taxon>eudicotyledons</taxon>
        <taxon>Gunneridae</taxon>
        <taxon>Pentapetalae</taxon>
        <taxon>rosids</taxon>
        <taxon>malvids</taxon>
        <taxon>Brassicales</taxon>
        <taxon>Brassicaceae</taxon>
        <taxon>Turritideae</taxon>
        <taxon>Turritis</taxon>
    </lineage>
</organism>
<evidence type="ECO:0000313" key="3">
    <source>
        <dbReference type="EMBL" id="BBB05396.1"/>
    </source>
</evidence>
<evidence type="ECO:0000256" key="1">
    <source>
        <dbReference type="SAM" id="MobiDB-lite"/>
    </source>
</evidence>
<keyword evidence="2" id="KW-0812">Transmembrane</keyword>
<reference evidence="3" key="1">
    <citation type="submission" date="2024-06" db="EMBL/GenBank/DDBJ databases">
        <title>Organellar genome sequences of Turritis glabra.</title>
        <authorList>
            <person name="Kawabe A."/>
        </authorList>
    </citation>
    <scope>NUCLEOTIDE SEQUENCE</scope>
    <source>
        <strain evidence="3">OhmiShirahama</strain>
    </source>
</reference>
<protein>
    <submittedName>
        <fullName evidence="3">ORF132 protein</fullName>
    </submittedName>
</protein>
<proteinExistence type="predicted"/>
<name>A0A5H2V454_TURGL</name>
<geneLocation type="mitochondrion" evidence="3"/>
<feature type="transmembrane region" description="Helical" evidence="2">
    <location>
        <begin position="20"/>
        <end position="39"/>
    </location>
</feature>
<accession>A0A5H2V454</accession>
<keyword evidence="2" id="KW-0472">Membrane</keyword>
<sequence length="132" mass="14713">MTRIKRPIATLLSKVPHRSQGFFSTSLIIYFHLHYYAMLPRGSSKWRKRILSVQALSAVQTLRRRRRLGMLIGTNTIAQRSFIGIQSPAQGAVETDAEEGAAETVDRDDPAGGEFDCDSPAFHTRNGGDRLP</sequence>
<dbReference type="EMBL" id="LC325489">
    <property type="protein sequence ID" value="BBB05396.1"/>
    <property type="molecule type" value="Genomic_DNA"/>
</dbReference>
<keyword evidence="2" id="KW-1133">Transmembrane helix</keyword>
<feature type="region of interest" description="Disordered" evidence="1">
    <location>
        <begin position="89"/>
        <end position="132"/>
    </location>
</feature>
<evidence type="ECO:0000256" key="2">
    <source>
        <dbReference type="SAM" id="Phobius"/>
    </source>
</evidence>
<keyword evidence="3" id="KW-0496">Mitochondrion</keyword>
<dbReference type="AlphaFoldDB" id="A0A5H2V454"/>